<dbReference type="GO" id="GO:0005737">
    <property type="term" value="C:cytoplasm"/>
    <property type="evidence" value="ECO:0007669"/>
    <property type="project" value="InterPro"/>
</dbReference>
<name>A0A327K2F0_9BRAD</name>
<dbReference type="EMBL" id="NPEU01000424">
    <property type="protein sequence ID" value="RAI32451.1"/>
    <property type="molecule type" value="Genomic_DNA"/>
</dbReference>
<feature type="active site" description="For glutaminase activity" evidence="7">
    <location>
        <position position="126"/>
    </location>
</feature>
<dbReference type="OrthoDB" id="9760188at2"/>
<comment type="pathway">
    <text evidence="1 7 8">Cofactor biosynthesis; NAD(+) biosynthesis; NAD(+) from deamido-NAD(+) (L-Gln route): step 1/1.</text>
</comment>
<comment type="caution">
    <text evidence="13">The sequence shown here is derived from an EMBL/GenBank/DDBJ whole genome shotgun (WGS) entry which is preliminary data.</text>
</comment>
<evidence type="ECO:0000256" key="6">
    <source>
        <dbReference type="ARBA" id="ARBA00023027"/>
    </source>
</evidence>
<evidence type="ECO:0000256" key="9">
    <source>
        <dbReference type="PROSITE-ProRule" id="PRU10139"/>
    </source>
</evidence>
<evidence type="ECO:0000256" key="8">
    <source>
        <dbReference type="PIRNR" id="PIRNR006630"/>
    </source>
</evidence>
<evidence type="ECO:0000256" key="10">
    <source>
        <dbReference type="RuleBase" id="RU003811"/>
    </source>
</evidence>
<dbReference type="GO" id="GO:0004359">
    <property type="term" value="F:glutaminase activity"/>
    <property type="evidence" value="ECO:0007669"/>
    <property type="project" value="InterPro"/>
</dbReference>
<feature type="active site" description="Proton acceptor" evidence="9">
    <location>
        <position position="57"/>
    </location>
</feature>
<keyword evidence="4 7" id="KW-0547">Nucleotide-binding</keyword>
<feature type="binding site" evidence="7">
    <location>
        <position position="193"/>
    </location>
    <ligand>
        <name>L-glutamine</name>
        <dbReference type="ChEBI" id="CHEBI:58359"/>
    </ligand>
</feature>
<evidence type="ECO:0000256" key="7">
    <source>
        <dbReference type="HAMAP-Rule" id="MF_02090"/>
    </source>
</evidence>
<dbReference type="CDD" id="cd00553">
    <property type="entry name" value="NAD_synthase"/>
    <property type="match status" value="1"/>
</dbReference>
<dbReference type="HAMAP" id="MF_02090">
    <property type="entry name" value="NadE_glutamine_dep"/>
    <property type="match status" value="1"/>
</dbReference>
<comment type="catalytic activity">
    <reaction evidence="7 8">
        <text>deamido-NAD(+) + L-glutamine + ATP + H2O = L-glutamate + AMP + diphosphate + NAD(+) + H(+)</text>
        <dbReference type="Rhea" id="RHEA:24384"/>
        <dbReference type="ChEBI" id="CHEBI:15377"/>
        <dbReference type="ChEBI" id="CHEBI:15378"/>
        <dbReference type="ChEBI" id="CHEBI:29985"/>
        <dbReference type="ChEBI" id="CHEBI:30616"/>
        <dbReference type="ChEBI" id="CHEBI:33019"/>
        <dbReference type="ChEBI" id="CHEBI:57540"/>
        <dbReference type="ChEBI" id="CHEBI:58359"/>
        <dbReference type="ChEBI" id="CHEBI:58437"/>
        <dbReference type="ChEBI" id="CHEBI:456215"/>
        <dbReference type="EC" id="6.3.5.1"/>
    </reaction>
</comment>
<evidence type="ECO:0000313" key="13">
    <source>
        <dbReference type="EMBL" id="RAI32451.1"/>
    </source>
</evidence>
<dbReference type="InterPro" id="IPR014445">
    <property type="entry name" value="Gln-dep_NAD_synthase"/>
</dbReference>
<organism evidence="13 14">
    <name type="scientific">Rhodoplanes elegans</name>
    <dbReference type="NCBI Taxonomy" id="29408"/>
    <lineage>
        <taxon>Bacteria</taxon>
        <taxon>Pseudomonadati</taxon>
        <taxon>Pseudomonadota</taxon>
        <taxon>Alphaproteobacteria</taxon>
        <taxon>Hyphomicrobiales</taxon>
        <taxon>Nitrobacteraceae</taxon>
        <taxon>Rhodoplanes</taxon>
    </lineage>
</organism>
<dbReference type="Proteomes" id="UP000248863">
    <property type="component" value="Unassembled WGS sequence"/>
</dbReference>
<sequence length="598" mass="64360">MTDRPADSSADRPVDRLAIAAAQLNPTVGDLDGNAEKVRRARREAAAQGADLVAFPELFLAGYPPEDLVLKPAFQAACRATIEALARDTADGGPAVLVGTPWAEHGKLHNAYCLLAGGRLAAVRFKVNLPNYGVFDERRVFAPGAPPGPVTVRGVRIGVPICEDIWTEWGAYEDVVECLTETGAEILLVPNGSPYSRDKADQRLAVAVARVTESGLPLLYVNQVCGQDELVFDGASFALNADRSLAFQLPAFQECVTTTVWERGPAGWHCAGGPVAPLIEDDEADYAACVLGLRDYVEKNRFPGIVLGLSGGIDSALCAAMAVDALGPERVRCVMLPYRFTSDISKTDAAAVAQALGVKYDVLPIAPAVEGLEAALAPLFAGLPRDVTEENLQARARGVILMAVSNKHGLMVVTTGNKSEMSCGYATLYGDMNGGFNPIKDLYKTQVYRLSALRNTWKPDGALGPDGVVIPESILVRPPTAELRENQTDQDSLPPYDILDAVLERLVEREEPIARIVADGFDRDMVVRVERMLNLAEYKRRQAAPGVKVTLKNFGRDRRYPITNRFRDPGVPLPPPENSEPKSTRVAAAAAGSTAMDF</sequence>
<feature type="binding site" evidence="7">
    <location>
        <position position="420"/>
    </location>
    <ligand>
        <name>deamido-NAD(+)</name>
        <dbReference type="ChEBI" id="CHEBI:58437"/>
        <note>ligand shared between two neighboring subunits</note>
    </ligand>
</feature>
<dbReference type="GO" id="GO:0008795">
    <property type="term" value="F:NAD+ synthase activity"/>
    <property type="evidence" value="ECO:0007669"/>
    <property type="project" value="UniProtKB-UniRule"/>
</dbReference>
<dbReference type="InterPro" id="IPR014729">
    <property type="entry name" value="Rossmann-like_a/b/a_fold"/>
</dbReference>
<dbReference type="PROSITE" id="PS00920">
    <property type="entry name" value="NITRIL_CHT_1"/>
    <property type="match status" value="1"/>
</dbReference>
<feature type="binding site" evidence="7">
    <location>
        <position position="415"/>
    </location>
    <ligand>
        <name>ATP</name>
        <dbReference type="ChEBI" id="CHEBI:30616"/>
    </ligand>
</feature>
<dbReference type="Gene3D" id="3.60.110.10">
    <property type="entry name" value="Carbon-nitrogen hydrolase"/>
    <property type="match status" value="1"/>
</dbReference>
<dbReference type="CDD" id="cd07570">
    <property type="entry name" value="GAT_Gln-NAD-synth"/>
    <property type="match status" value="1"/>
</dbReference>
<protein>
    <recommendedName>
        <fullName evidence="7 8">Glutamine-dependent NAD(+) synthetase</fullName>
        <ecNumber evidence="7 8">6.3.5.1</ecNumber>
    </recommendedName>
    <alternativeName>
        <fullName evidence="7 8">NAD(+) synthase [glutamine-hydrolyzing]</fullName>
    </alternativeName>
</protein>
<feature type="active site" description="Proton acceptor; for glutaminase activity" evidence="7">
    <location>
        <position position="57"/>
    </location>
</feature>
<dbReference type="InterPro" id="IPR003010">
    <property type="entry name" value="C-N_Hydrolase"/>
</dbReference>
<evidence type="ECO:0000256" key="1">
    <source>
        <dbReference type="ARBA" id="ARBA00005188"/>
    </source>
</evidence>
<dbReference type="PANTHER" id="PTHR23090:SF9">
    <property type="entry name" value="GLUTAMINE-DEPENDENT NAD(+) SYNTHETASE"/>
    <property type="match status" value="1"/>
</dbReference>
<dbReference type="FunFam" id="3.40.50.620:FF:000106">
    <property type="entry name" value="Glutamine-dependent NAD(+) synthetase"/>
    <property type="match status" value="1"/>
</dbReference>
<feature type="binding site" evidence="7">
    <location>
        <begin position="308"/>
        <end position="315"/>
    </location>
    <ligand>
        <name>ATP</name>
        <dbReference type="ChEBI" id="CHEBI:30616"/>
    </ligand>
</feature>
<evidence type="ECO:0000256" key="3">
    <source>
        <dbReference type="ARBA" id="ARBA00022598"/>
    </source>
</evidence>
<dbReference type="AlphaFoldDB" id="A0A327K2F0"/>
<dbReference type="PIRSF" id="PIRSF006630">
    <property type="entry name" value="NADS_GAT"/>
    <property type="match status" value="1"/>
</dbReference>
<feature type="region of interest" description="Disordered" evidence="11">
    <location>
        <begin position="566"/>
        <end position="598"/>
    </location>
</feature>
<reference evidence="13 14" key="1">
    <citation type="submission" date="2017-07" db="EMBL/GenBank/DDBJ databases">
        <title>Draft Genome Sequences of Select Purple Nonsulfur Bacteria.</title>
        <authorList>
            <person name="Lasarre B."/>
            <person name="Mckinlay J.B."/>
        </authorList>
    </citation>
    <scope>NUCLEOTIDE SEQUENCE [LARGE SCALE GENOMIC DNA]</scope>
    <source>
        <strain evidence="13 14">DSM 11907</strain>
    </source>
</reference>
<dbReference type="Pfam" id="PF00795">
    <property type="entry name" value="CN_hydrolase"/>
    <property type="match status" value="1"/>
</dbReference>
<feature type="binding site" evidence="7">
    <location>
        <position position="539"/>
    </location>
    <ligand>
        <name>deamido-NAD(+)</name>
        <dbReference type="ChEBI" id="CHEBI:58437"/>
        <note>ligand shared between two neighboring subunits</note>
    </ligand>
</feature>
<proteinExistence type="inferred from homology"/>
<evidence type="ECO:0000256" key="11">
    <source>
        <dbReference type="SAM" id="MobiDB-lite"/>
    </source>
</evidence>
<comment type="similarity">
    <text evidence="2 7 8">In the C-terminal section; belongs to the NAD synthetase family.</text>
</comment>
<comment type="similarity">
    <text evidence="10">Belongs to the NAD synthetase family.</text>
</comment>
<dbReference type="EC" id="6.3.5.1" evidence="7 8"/>
<keyword evidence="3 7" id="KW-0436">Ligase</keyword>
<evidence type="ECO:0000256" key="5">
    <source>
        <dbReference type="ARBA" id="ARBA00022840"/>
    </source>
</evidence>
<evidence type="ECO:0000259" key="12">
    <source>
        <dbReference type="PROSITE" id="PS50263"/>
    </source>
</evidence>
<evidence type="ECO:0000313" key="14">
    <source>
        <dbReference type="Proteomes" id="UP000248863"/>
    </source>
</evidence>
<evidence type="ECO:0000256" key="2">
    <source>
        <dbReference type="ARBA" id="ARBA00007145"/>
    </source>
</evidence>
<dbReference type="GO" id="GO:0000257">
    <property type="term" value="F:nitrilase activity"/>
    <property type="evidence" value="ECO:0007669"/>
    <property type="project" value="UniProtKB-ARBA"/>
</dbReference>
<dbReference type="NCBIfam" id="TIGR00552">
    <property type="entry name" value="nadE"/>
    <property type="match status" value="1"/>
</dbReference>
<feature type="binding site" evidence="7">
    <location>
        <position position="132"/>
    </location>
    <ligand>
        <name>L-glutamine</name>
        <dbReference type="ChEBI" id="CHEBI:58359"/>
    </ligand>
</feature>
<evidence type="ECO:0000256" key="4">
    <source>
        <dbReference type="ARBA" id="ARBA00022741"/>
    </source>
</evidence>
<dbReference type="RefSeq" id="WP_111359621.1">
    <property type="nucleotide sequence ID" value="NZ_NHSK01000064.1"/>
</dbReference>
<dbReference type="GO" id="GO:0009435">
    <property type="term" value="P:NAD+ biosynthetic process"/>
    <property type="evidence" value="ECO:0007669"/>
    <property type="project" value="UniProtKB-UniRule"/>
</dbReference>
<dbReference type="PANTHER" id="PTHR23090">
    <property type="entry name" value="NH 3 /GLUTAMINE-DEPENDENT NAD + SYNTHETASE"/>
    <property type="match status" value="1"/>
</dbReference>
<dbReference type="InterPro" id="IPR000132">
    <property type="entry name" value="Nitrilase/CN_hydratase_CS"/>
</dbReference>
<dbReference type="InterPro" id="IPR036526">
    <property type="entry name" value="C-N_Hydrolase_sf"/>
</dbReference>
<dbReference type="NCBIfam" id="NF010588">
    <property type="entry name" value="PRK13981.1"/>
    <property type="match status" value="1"/>
</dbReference>
<feature type="binding site" evidence="7">
    <location>
        <position position="199"/>
    </location>
    <ligand>
        <name>L-glutamine</name>
        <dbReference type="ChEBI" id="CHEBI:58359"/>
    </ligand>
</feature>
<feature type="domain" description="CN hydrolase" evidence="12">
    <location>
        <begin position="17"/>
        <end position="265"/>
    </location>
</feature>
<dbReference type="GO" id="GO:0003952">
    <property type="term" value="F:NAD+ synthase (glutamine-hydrolyzing) activity"/>
    <property type="evidence" value="ECO:0007669"/>
    <property type="project" value="UniProtKB-UniRule"/>
</dbReference>
<dbReference type="Pfam" id="PF02540">
    <property type="entry name" value="NAD_synthase"/>
    <property type="match status" value="1"/>
</dbReference>
<dbReference type="UniPathway" id="UPA00253">
    <property type="reaction ID" value="UER00334"/>
</dbReference>
<dbReference type="SUPFAM" id="SSF56317">
    <property type="entry name" value="Carbon-nitrogen hydrolase"/>
    <property type="match status" value="1"/>
</dbReference>
<feature type="binding site" evidence="7">
    <location>
        <position position="391"/>
    </location>
    <ligand>
        <name>deamido-NAD(+)</name>
        <dbReference type="ChEBI" id="CHEBI:58437"/>
        <note>ligand shared between two neighboring subunits</note>
    </ligand>
</feature>
<gene>
    <name evidence="7" type="primary">nadE</name>
    <name evidence="13" type="ORF">CH338_24130</name>
</gene>
<dbReference type="InterPro" id="IPR022310">
    <property type="entry name" value="NAD/GMP_synthase"/>
</dbReference>
<keyword evidence="6 7" id="KW-0520">NAD</keyword>
<comment type="function">
    <text evidence="7">Catalyzes the ATP-dependent amidation of deamido-NAD to form NAD. Uses L-glutamine as a nitrogen source.</text>
</comment>
<dbReference type="SUPFAM" id="SSF52402">
    <property type="entry name" value="Adenine nucleotide alpha hydrolases-like"/>
    <property type="match status" value="1"/>
</dbReference>
<dbReference type="InterPro" id="IPR003694">
    <property type="entry name" value="NAD_synthase"/>
</dbReference>
<comment type="caution">
    <text evidence="7">Lacks conserved residue(s) required for the propagation of feature annotation.</text>
</comment>
<dbReference type="Gene3D" id="3.40.50.620">
    <property type="entry name" value="HUPs"/>
    <property type="match status" value="1"/>
</dbReference>
<keyword evidence="5 7" id="KW-0067">ATP-binding</keyword>
<dbReference type="GO" id="GO:0005524">
    <property type="term" value="F:ATP binding"/>
    <property type="evidence" value="ECO:0007669"/>
    <property type="project" value="UniProtKB-UniRule"/>
</dbReference>
<accession>A0A327K2F0</accession>
<keyword evidence="14" id="KW-1185">Reference proteome</keyword>
<dbReference type="PROSITE" id="PS50263">
    <property type="entry name" value="CN_HYDROLASE"/>
    <property type="match status" value="1"/>
</dbReference>
<feature type="active site" description="Nucleophile; for glutaminase activity" evidence="7">
    <location>
        <position position="162"/>
    </location>
</feature>